<evidence type="ECO:0000313" key="20">
    <source>
        <dbReference type="Proteomes" id="UP001209276"/>
    </source>
</evidence>
<evidence type="ECO:0000256" key="10">
    <source>
        <dbReference type="ARBA" id="ARBA00038429"/>
    </source>
</evidence>
<evidence type="ECO:0000256" key="8">
    <source>
        <dbReference type="ARBA" id="ARBA00023180"/>
    </source>
</evidence>
<dbReference type="FunFam" id="3.20.20.80:FF:000050">
    <property type="entry name" value="Beta-mannosidase B"/>
    <property type="match status" value="1"/>
</dbReference>
<dbReference type="Pfam" id="PF22666">
    <property type="entry name" value="Glyco_hydro_2_N2"/>
    <property type="match status" value="1"/>
</dbReference>
<evidence type="ECO:0000259" key="16">
    <source>
        <dbReference type="Pfam" id="PF22666"/>
    </source>
</evidence>
<gene>
    <name evidence="18" type="ORF">FLT43_16070</name>
    <name evidence="17" type="ORF">M5W83_20645</name>
</gene>
<dbReference type="GeneID" id="76997480"/>
<feature type="domain" description="Beta-mannosidase Ig-fold" evidence="14">
    <location>
        <begin position="740"/>
        <end position="823"/>
    </location>
</feature>
<name>A0AAP9DVT3_PANTH</name>
<dbReference type="InterPro" id="IPR041625">
    <property type="entry name" value="Beta-mannosidase_Ig"/>
</dbReference>
<dbReference type="Pfam" id="PF00703">
    <property type="entry name" value="Glyco_hydro_2"/>
    <property type="match status" value="1"/>
</dbReference>
<keyword evidence="20" id="KW-1185">Reference proteome</keyword>
<dbReference type="Gene3D" id="2.60.120.260">
    <property type="entry name" value="Galactose-binding domain-like"/>
    <property type="match status" value="1"/>
</dbReference>
<dbReference type="Gene3D" id="2.60.40.10">
    <property type="entry name" value="Immunoglobulins"/>
    <property type="match status" value="3"/>
</dbReference>
<feature type="domain" description="Glycoside hydrolase family 2 immunoglobulin-like beta-sandwich" evidence="13">
    <location>
        <begin position="191"/>
        <end position="295"/>
    </location>
</feature>
<dbReference type="Pfam" id="PF17786">
    <property type="entry name" value="Mannosidase_ig"/>
    <property type="match status" value="1"/>
</dbReference>
<dbReference type="PANTHER" id="PTHR43730:SF1">
    <property type="entry name" value="BETA-MANNOSIDASE"/>
    <property type="match status" value="1"/>
</dbReference>
<keyword evidence="9" id="KW-0326">Glycosidase</keyword>
<evidence type="ECO:0000256" key="1">
    <source>
        <dbReference type="ARBA" id="ARBA00000829"/>
    </source>
</evidence>
<evidence type="ECO:0000256" key="11">
    <source>
        <dbReference type="ARBA" id="ARBA00041069"/>
    </source>
</evidence>
<feature type="domain" description="Beta-mannosidase-like galactose-binding" evidence="16">
    <location>
        <begin position="10"/>
        <end position="180"/>
    </location>
</feature>
<dbReference type="Gene3D" id="3.20.20.80">
    <property type="entry name" value="Glycosidases"/>
    <property type="match status" value="1"/>
</dbReference>
<dbReference type="SUPFAM" id="SSF49303">
    <property type="entry name" value="beta-Galactosidase/glucuronidase domain"/>
    <property type="match status" value="2"/>
</dbReference>
<dbReference type="EMBL" id="CP041405">
    <property type="protein sequence ID" value="QDM44823.1"/>
    <property type="molecule type" value="Genomic_DNA"/>
</dbReference>
<dbReference type="AlphaFoldDB" id="A0AAP9DVT3"/>
<dbReference type="GO" id="GO:0005576">
    <property type="term" value="C:extracellular region"/>
    <property type="evidence" value="ECO:0007669"/>
    <property type="project" value="UniProtKB-SubCell"/>
</dbReference>
<dbReference type="SUPFAM" id="SSF51445">
    <property type="entry name" value="(Trans)glycosidases"/>
    <property type="match status" value="1"/>
</dbReference>
<evidence type="ECO:0000256" key="2">
    <source>
        <dbReference type="ARBA" id="ARBA00004613"/>
    </source>
</evidence>
<evidence type="ECO:0000256" key="12">
    <source>
        <dbReference type="ARBA" id="ARBA00041614"/>
    </source>
</evidence>
<dbReference type="InterPro" id="IPR013783">
    <property type="entry name" value="Ig-like_fold"/>
</dbReference>
<dbReference type="PANTHER" id="PTHR43730">
    <property type="entry name" value="BETA-MANNOSIDASE"/>
    <property type="match status" value="1"/>
</dbReference>
<evidence type="ECO:0000313" key="19">
    <source>
        <dbReference type="Proteomes" id="UP000315377"/>
    </source>
</evidence>
<dbReference type="GO" id="GO:0004567">
    <property type="term" value="F:beta-mannosidase activity"/>
    <property type="evidence" value="ECO:0007669"/>
    <property type="project" value="UniProtKB-EC"/>
</dbReference>
<dbReference type="Proteomes" id="UP001209276">
    <property type="component" value="Unassembled WGS sequence"/>
</dbReference>
<dbReference type="InterPro" id="IPR006102">
    <property type="entry name" value="Ig-like_GH2"/>
</dbReference>
<evidence type="ECO:0000259" key="14">
    <source>
        <dbReference type="Pfam" id="PF17753"/>
    </source>
</evidence>
<protein>
    <recommendedName>
        <fullName evidence="11">Beta-mannosidase B</fullName>
        <ecNumber evidence="5">3.2.1.25</ecNumber>
    </recommendedName>
    <alternativeName>
        <fullName evidence="12">Mannanase B</fullName>
    </alternativeName>
</protein>
<dbReference type="RefSeq" id="WP_087440408.1">
    <property type="nucleotide sequence ID" value="NZ_CABMNB010000005.1"/>
</dbReference>
<evidence type="ECO:0000256" key="4">
    <source>
        <dbReference type="ARBA" id="ARBA00011738"/>
    </source>
</evidence>
<sequence>MIKLDLNGMWRMKSALEEDWIPAQVPGSVASDLLRAGLIPDPYYKEQEYEVFGHFYNDYEYEREFWVEPSLLEAADQLELCCEGLDTIADIHLNGVQLAHTFNMHRTYRFAVDELITPGHNLLHIRFHSPVQYVERKQKELALWAANGDYVVQGFPHLRKAHHMFGWDWGPKLPDSGIWRDIYLAAYEKGRLDDVYLTQKHQESGSVMLDIRVSVEQYGNAPLELITELTAPDGNRLVSDARPIAGGTDHIQLHVDEPELWWPNGLGEQPLYELKLWLRSGSATVDDQVYRVGLRTLTVRNEPDQWGESFEFVINGVSIFAMGANYIPEDNIRDRHSIERTERLIRDCVEAHFNCIRVWGGGFYPDDYFYDLCDQYGLIVWQDHMFACAEYEMNEEFSKEIISEIADNVRRIRHHASLGLWCGNNEMEMAWVDWDFPKREKLKTDYVKQFEIIIPEITKAHDPNTFYWKASPSSGGGFDEPNAYHRGDVHYWEVWHGDKKFTEYRKHYFRFCSEFGFQSFPLLKTVRTFTEPGDRNIFTPVMESHQKNEAGNGKILAGISDNFLNPKDFSSLLYVSQLLQAEAMRYGVEHWRRNRGRCMGSIYWQLNDCWPVASWSSLDYYGRWKALHYSAKRFHAPVLLSAEEEGSQVKLCVTNDTRDQVKGTVVWRLRDGSSAIVQQGSIDMEANPLSAREWVTLDFSDVIVSDKIKRNVYVEYELLVDGAVVSDGYALFVKPKHYQLQQPELHAVVSEEDDCFVIQVQASQLALFVELDFTNIDAIFEDNYFHVSAGEPKQIRVMKANLSKPASLRTLQDELQIRSLFDSYLTL</sequence>
<dbReference type="EC" id="3.2.1.25" evidence="5"/>
<comment type="similarity">
    <text evidence="10">Belongs to the glycosyl hydrolase 2 family. Beta-mannosidase B subfamily.</text>
</comment>
<dbReference type="GO" id="GO:0006516">
    <property type="term" value="P:glycoprotein catabolic process"/>
    <property type="evidence" value="ECO:0007669"/>
    <property type="project" value="TreeGrafter"/>
</dbReference>
<dbReference type="Pfam" id="PF17753">
    <property type="entry name" value="Ig_mannosidase"/>
    <property type="match status" value="1"/>
</dbReference>
<dbReference type="InterPro" id="IPR054593">
    <property type="entry name" value="Beta-mannosidase-like_N2"/>
</dbReference>
<dbReference type="SUPFAM" id="SSF49785">
    <property type="entry name" value="Galactose-binding domain-like"/>
    <property type="match status" value="1"/>
</dbReference>
<comment type="pathway">
    <text evidence="3">Glycan metabolism; N-glycan degradation.</text>
</comment>
<comment type="subcellular location">
    <subcellularLocation>
        <location evidence="2">Secreted</location>
    </subcellularLocation>
</comment>
<keyword evidence="8" id="KW-0325">Glycoprotein</keyword>
<evidence type="ECO:0000256" key="6">
    <source>
        <dbReference type="ARBA" id="ARBA00022525"/>
    </source>
</evidence>
<dbReference type="InterPro" id="IPR041447">
    <property type="entry name" value="Mannosidase_ig"/>
</dbReference>
<keyword evidence="6" id="KW-0964">Secreted</keyword>
<reference evidence="18 19" key="1">
    <citation type="submission" date="2019-07" db="EMBL/GenBank/DDBJ databases">
        <title>Paenibacillus thiaminolyticus NRRL B-4156.</title>
        <authorList>
            <person name="Hehnly C."/>
            <person name="Zhang L."/>
        </authorList>
    </citation>
    <scope>NUCLEOTIDE SEQUENCE [LARGE SCALE GENOMIC DNA]</scope>
    <source>
        <strain evidence="18 19">NRRL B-4156</strain>
    </source>
</reference>
<dbReference type="InterPro" id="IPR017853">
    <property type="entry name" value="GH"/>
</dbReference>
<evidence type="ECO:0000313" key="18">
    <source>
        <dbReference type="EMBL" id="QDM44823.1"/>
    </source>
</evidence>
<evidence type="ECO:0000256" key="9">
    <source>
        <dbReference type="ARBA" id="ARBA00023295"/>
    </source>
</evidence>
<dbReference type="InterPro" id="IPR050887">
    <property type="entry name" value="Beta-mannosidase_GH2"/>
</dbReference>
<evidence type="ECO:0000256" key="3">
    <source>
        <dbReference type="ARBA" id="ARBA00004740"/>
    </source>
</evidence>
<dbReference type="Proteomes" id="UP000315377">
    <property type="component" value="Chromosome"/>
</dbReference>
<evidence type="ECO:0000259" key="15">
    <source>
        <dbReference type="Pfam" id="PF17786"/>
    </source>
</evidence>
<evidence type="ECO:0000313" key="17">
    <source>
        <dbReference type="EMBL" id="MCY9609562.1"/>
    </source>
</evidence>
<evidence type="ECO:0000256" key="7">
    <source>
        <dbReference type="ARBA" id="ARBA00022801"/>
    </source>
</evidence>
<feature type="domain" description="Mannosidase Ig/CBM-like" evidence="15">
    <location>
        <begin position="648"/>
        <end position="737"/>
    </location>
</feature>
<dbReference type="GO" id="GO:0005975">
    <property type="term" value="P:carbohydrate metabolic process"/>
    <property type="evidence" value="ECO:0007669"/>
    <property type="project" value="InterPro"/>
</dbReference>
<organism evidence="18 19">
    <name type="scientific">Paenibacillus thiaminolyticus</name>
    <name type="common">Bacillus thiaminolyticus</name>
    <dbReference type="NCBI Taxonomy" id="49283"/>
    <lineage>
        <taxon>Bacteria</taxon>
        <taxon>Bacillati</taxon>
        <taxon>Bacillota</taxon>
        <taxon>Bacilli</taxon>
        <taxon>Bacillales</taxon>
        <taxon>Paenibacillaceae</taxon>
        <taxon>Paenibacillus</taxon>
    </lineage>
</organism>
<proteinExistence type="inferred from homology"/>
<dbReference type="EMBL" id="JAMDMM010000040">
    <property type="protein sequence ID" value="MCY9609562.1"/>
    <property type="molecule type" value="Genomic_DNA"/>
</dbReference>
<evidence type="ECO:0000256" key="5">
    <source>
        <dbReference type="ARBA" id="ARBA00012754"/>
    </source>
</evidence>
<comment type="catalytic activity">
    <reaction evidence="1">
        <text>Hydrolysis of terminal, non-reducing beta-D-mannose residues in beta-D-mannosides.</text>
        <dbReference type="EC" id="3.2.1.25"/>
    </reaction>
</comment>
<keyword evidence="7 18" id="KW-0378">Hydrolase</keyword>
<evidence type="ECO:0000259" key="13">
    <source>
        <dbReference type="Pfam" id="PF00703"/>
    </source>
</evidence>
<dbReference type="InterPro" id="IPR008979">
    <property type="entry name" value="Galactose-bd-like_sf"/>
</dbReference>
<dbReference type="InterPro" id="IPR036156">
    <property type="entry name" value="Beta-gal/glucu_dom_sf"/>
</dbReference>
<accession>A0AAP9DVT3</accession>
<reference evidence="17 20" key="2">
    <citation type="submission" date="2022-05" db="EMBL/GenBank/DDBJ databases">
        <title>Genome Sequencing of Bee-Associated Microbes.</title>
        <authorList>
            <person name="Dunlap C."/>
        </authorList>
    </citation>
    <scope>NUCLEOTIDE SEQUENCE [LARGE SCALE GENOMIC DNA]</scope>
    <source>
        <strain evidence="17 20">NRRL B-14613</strain>
    </source>
</reference>
<comment type="subunit">
    <text evidence="4">Homodimer.</text>
</comment>